<keyword evidence="1" id="KW-1133">Transmembrane helix</keyword>
<feature type="transmembrane region" description="Helical" evidence="1">
    <location>
        <begin position="228"/>
        <end position="250"/>
    </location>
</feature>
<dbReference type="Proteomes" id="UP000000305">
    <property type="component" value="Unassembled WGS sequence"/>
</dbReference>
<evidence type="ECO:0000256" key="1">
    <source>
        <dbReference type="SAM" id="Phobius"/>
    </source>
</evidence>
<dbReference type="PhylomeDB" id="E9H7H8"/>
<feature type="transmembrane region" description="Helical" evidence="1">
    <location>
        <begin position="120"/>
        <end position="142"/>
    </location>
</feature>
<dbReference type="STRING" id="6669.E9H7H8"/>
<gene>
    <name evidence="2" type="ORF">DAPPUDRAFT_227569</name>
</gene>
<keyword evidence="3" id="KW-1185">Reference proteome</keyword>
<dbReference type="OrthoDB" id="10030083at2759"/>
<organism evidence="2 3">
    <name type="scientific">Daphnia pulex</name>
    <name type="common">Water flea</name>
    <dbReference type="NCBI Taxonomy" id="6669"/>
    <lineage>
        <taxon>Eukaryota</taxon>
        <taxon>Metazoa</taxon>
        <taxon>Ecdysozoa</taxon>
        <taxon>Arthropoda</taxon>
        <taxon>Crustacea</taxon>
        <taxon>Branchiopoda</taxon>
        <taxon>Diplostraca</taxon>
        <taxon>Cladocera</taxon>
        <taxon>Anomopoda</taxon>
        <taxon>Daphniidae</taxon>
        <taxon>Daphnia</taxon>
    </lineage>
</organism>
<keyword evidence="1" id="KW-0472">Membrane</keyword>
<dbReference type="AlphaFoldDB" id="E9H7H8"/>
<feature type="transmembrane region" description="Helical" evidence="1">
    <location>
        <begin position="256"/>
        <end position="277"/>
    </location>
</feature>
<dbReference type="KEGG" id="dpx:DAPPUDRAFT_227569"/>
<feature type="transmembrane region" description="Helical" evidence="1">
    <location>
        <begin position="21"/>
        <end position="42"/>
    </location>
</feature>
<accession>E9H7H8</accession>
<evidence type="ECO:0000313" key="3">
    <source>
        <dbReference type="Proteomes" id="UP000000305"/>
    </source>
</evidence>
<dbReference type="HOGENOM" id="CLU_790522_0_0_1"/>
<sequence length="298" mass="34052">MSMVIEKIKMQIEKIKPYVSGIDLIVIFVVLFIEWCLYNGVIAHGNSFQDTPVMIKCNDPNINYPSAPQEETDWATKCLFAAGILLFCSMSIGHTISVMKKQDEESQTGIFHGTRKNIPVVLLVRWWSLLIIGLFLVMMYTIEFSYLMEASLSSNFVSACKPANLELKCRPDSMHSVFVYCTTPLDIWLPARSSFPPKFLPLQVFLMLYTFLFIIMNMRWSGAKRYLIAFLTLSCLLLTFGICYTCKGRLQWASIIWNFFVNIIVFGVALLSCIDVLSWDGQGQQKLPTKRNDVPQIN</sequence>
<dbReference type="InParanoid" id="E9H7H8"/>
<evidence type="ECO:0000313" key="2">
    <source>
        <dbReference type="EMBL" id="EFX72311.1"/>
    </source>
</evidence>
<feature type="transmembrane region" description="Helical" evidence="1">
    <location>
        <begin position="199"/>
        <end position="216"/>
    </location>
</feature>
<proteinExistence type="predicted"/>
<reference evidence="2 3" key="1">
    <citation type="journal article" date="2011" name="Science">
        <title>The ecoresponsive genome of Daphnia pulex.</title>
        <authorList>
            <person name="Colbourne J.K."/>
            <person name="Pfrender M.E."/>
            <person name="Gilbert D."/>
            <person name="Thomas W.K."/>
            <person name="Tucker A."/>
            <person name="Oakley T.H."/>
            <person name="Tokishita S."/>
            <person name="Aerts A."/>
            <person name="Arnold G.J."/>
            <person name="Basu M.K."/>
            <person name="Bauer D.J."/>
            <person name="Caceres C.E."/>
            <person name="Carmel L."/>
            <person name="Casola C."/>
            <person name="Choi J.H."/>
            <person name="Detter J.C."/>
            <person name="Dong Q."/>
            <person name="Dusheyko S."/>
            <person name="Eads B.D."/>
            <person name="Frohlich T."/>
            <person name="Geiler-Samerotte K.A."/>
            <person name="Gerlach D."/>
            <person name="Hatcher P."/>
            <person name="Jogdeo S."/>
            <person name="Krijgsveld J."/>
            <person name="Kriventseva E.V."/>
            <person name="Kultz D."/>
            <person name="Laforsch C."/>
            <person name="Lindquist E."/>
            <person name="Lopez J."/>
            <person name="Manak J.R."/>
            <person name="Muller J."/>
            <person name="Pangilinan J."/>
            <person name="Patwardhan R.P."/>
            <person name="Pitluck S."/>
            <person name="Pritham E.J."/>
            <person name="Rechtsteiner A."/>
            <person name="Rho M."/>
            <person name="Rogozin I.B."/>
            <person name="Sakarya O."/>
            <person name="Salamov A."/>
            <person name="Schaack S."/>
            <person name="Shapiro H."/>
            <person name="Shiga Y."/>
            <person name="Skalitzky C."/>
            <person name="Smith Z."/>
            <person name="Souvorov A."/>
            <person name="Sung W."/>
            <person name="Tang Z."/>
            <person name="Tsuchiya D."/>
            <person name="Tu H."/>
            <person name="Vos H."/>
            <person name="Wang M."/>
            <person name="Wolf Y.I."/>
            <person name="Yamagata H."/>
            <person name="Yamada T."/>
            <person name="Ye Y."/>
            <person name="Shaw J.R."/>
            <person name="Andrews J."/>
            <person name="Crease T.J."/>
            <person name="Tang H."/>
            <person name="Lucas S.M."/>
            <person name="Robertson H.M."/>
            <person name="Bork P."/>
            <person name="Koonin E.V."/>
            <person name="Zdobnov E.M."/>
            <person name="Grigoriev I.V."/>
            <person name="Lynch M."/>
            <person name="Boore J.L."/>
        </authorList>
    </citation>
    <scope>NUCLEOTIDE SEQUENCE [LARGE SCALE GENOMIC DNA]</scope>
</reference>
<protein>
    <submittedName>
        <fullName evidence="2">Uncharacterized protein</fullName>
    </submittedName>
</protein>
<keyword evidence="1" id="KW-0812">Transmembrane</keyword>
<dbReference type="EMBL" id="GL732601">
    <property type="protein sequence ID" value="EFX72311.1"/>
    <property type="molecule type" value="Genomic_DNA"/>
</dbReference>
<name>E9H7H8_DAPPU</name>
<feature type="transmembrane region" description="Helical" evidence="1">
    <location>
        <begin position="79"/>
        <end position="99"/>
    </location>
</feature>